<dbReference type="AlphaFoldDB" id="A0A6J4T3N6"/>
<organism evidence="1">
    <name type="scientific">uncultured Solirubrobacteraceae bacterium</name>
    <dbReference type="NCBI Taxonomy" id="1162706"/>
    <lineage>
        <taxon>Bacteria</taxon>
        <taxon>Bacillati</taxon>
        <taxon>Actinomycetota</taxon>
        <taxon>Thermoleophilia</taxon>
        <taxon>Solirubrobacterales</taxon>
        <taxon>Solirubrobacteraceae</taxon>
        <taxon>environmental samples</taxon>
    </lineage>
</organism>
<evidence type="ECO:0000313" key="1">
    <source>
        <dbReference type="EMBL" id="CAA9512289.1"/>
    </source>
</evidence>
<protein>
    <submittedName>
        <fullName evidence="1">Uncharacterized protein</fullName>
    </submittedName>
</protein>
<accession>A0A6J4T3N6</accession>
<name>A0A6J4T3N6_9ACTN</name>
<gene>
    <name evidence="1" type="ORF">AVDCRST_MAG67-2797</name>
</gene>
<sequence length="43" mass="5139">MTTAAQRQPRRIAAHRAATWRRRVWPHTISPPPPSVFKRVTYW</sequence>
<proteinExistence type="predicted"/>
<reference evidence="1" key="1">
    <citation type="submission" date="2020-02" db="EMBL/GenBank/DDBJ databases">
        <authorList>
            <person name="Meier V. D."/>
        </authorList>
    </citation>
    <scope>NUCLEOTIDE SEQUENCE</scope>
    <source>
        <strain evidence="1">AVDCRST_MAG67</strain>
    </source>
</reference>
<dbReference type="EMBL" id="CADCVQ010000118">
    <property type="protein sequence ID" value="CAA9512289.1"/>
    <property type="molecule type" value="Genomic_DNA"/>
</dbReference>